<reference evidence="2 3" key="1">
    <citation type="submission" date="2018-04" db="EMBL/GenBank/DDBJ databases">
        <title>Novel Campyloabacter and Helicobacter Species and Strains.</title>
        <authorList>
            <person name="Mannion A.J."/>
            <person name="Shen Z."/>
            <person name="Fox J.G."/>
        </authorList>
    </citation>
    <scope>NUCLEOTIDE SEQUENCE [LARGE SCALE GENOMIC DNA]</scope>
    <source>
        <strain evidence="2 3">MIT 04-9362</strain>
    </source>
</reference>
<evidence type="ECO:0000256" key="1">
    <source>
        <dbReference type="SAM" id="Phobius"/>
    </source>
</evidence>
<keyword evidence="3" id="KW-1185">Reference proteome</keyword>
<evidence type="ECO:0000313" key="2">
    <source>
        <dbReference type="EMBL" id="RDU74570.1"/>
    </source>
</evidence>
<dbReference type="AlphaFoldDB" id="A0A3D8JB81"/>
<sequence>MNKLFGLNGLFGFLIAVVLVVGLAISLGYVSVLVQQKESTNHYSIDRSAVEMKDTKNTQYYKLIKE</sequence>
<organism evidence="2 3">
    <name type="scientific">Helicobacter anseris</name>
    <dbReference type="NCBI Taxonomy" id="375926"/>
    <lineage>
        <taxon>Bacteria</taxon>
        <taxon>Pseudomonadati</taxon>
        <taxon>Campylobacterota</taxon>
        <taxon>Epsilonproteobacteria</taxon>
        <taxon>Campylobacterales</taxon>
        <taxon>Helicobacteraceae</taxon>
        <taxon>Helicobacter</taxon>
    </lineage>
</organism>
<dbReference type="InterPro" id="IPR025065">
    <property type="entry name" value="DUF4006"/>
</dbReference>
<dbReference type="Proteomes" id="UP000256695">
    <property type="component" value="Unassembled WGS sequence"/>
</dbReference>
<name>A0A3D8JB81_9HELI</name>
<feature type="transmembrane region" description="Helical" evidence="1">
    <location>
        <begin position="12"/>
        <end position="34"/>
    </location>
</feature>
<dbReference type="RefSeq" id="WP_115578279.1">
    <property type="nucleotide sequence ID" value="NZ_NXLX01000001.1"/>
</dbReference>
<evidence type="ECO:0000313" key="3">
    <source>
        <dbReference type="Proteomes" id="UP000256695"/>
    </source>
</evidence>
<proteinExistence type="predicted"/>
<keyword evidence="1" id="KW-1133">Transmembrane helix</keyword>
<protein>
    <submittedName>
        <fullName evidence="2">DUF4006 domain-containing protein</fullName>
    </submittedName>
</protein>
<dbReference type="EMBL" id="NXLX01000001">
    <property type="protein sequence ID" value="RDU74570.1"/>
    <property type="molecule type" value="Genomic_DNA"/>
</dbReference>
<keyword evidence="1" id="KW-0812">Transmembrane</keyword>
<keyword evidence="1" id="KW-0472">Membrane</keyword>
<dbReference type="Pfam" id="PF13179">
    <property type="entry name" value="DUF4006"/>
    <property type="match status" value="1"/>
</dbReference>
<comment type="caution">
    <text evidence="2">The sequence shown here is derived from an EMBL/GenBank/DDBJ whole genome shotgun (WGS) entry which is preliminary data.</text>
</comment>
<gene>
    <name evidence="2" type="ORF">CQA57_00540</name>
</gene>
<accession>A0A3D8JB81</accession>